<evidence type="ECO:0000256" key="6">
    <source>
        <dbReference type="ARBA" id="ARBA00022801"/>
    </source>
</evidence>
<evidence type="ECO:0000256" key="3">
    <source>
        <dbReference type="ARBA" id="ARBA00006702"/>
    </source>
</evidence>
<dbReference type="PROSITE" id="PS51746">
    <property type="entry name" value="PPM_2"/>
    <property type="match status" value="1"/>
</dbReference>
<dbReference type="InterPro" id="IPR000222">
    <property type="entry name" value="PP2C_BS"/>
</dbReference>
<dbReference type="FunFam" id="3.60.40.10:FF:000079">
    <property type="entry name" value="Probable protein phosphatase 2C 74"/>
    <property type="match status" value="1"/>
</dbReference>
<dbReference type="EC" id="3.1.3.16" evidence="4"/>
<evidence type="ECO:0000256" key="7">
    <source>
        <dbReference type="ARBA" id="ARBA00022842"/>
    </source>
</evidence>
<comment type="cofactor">
    <cofactor evidence="2">
        <name>Mg(2+)</name>
        <dbReference type="ChEBI" id="CHEBI:18420"/>
    </cofactor>
</comment>
<dbReference type="RefSeq" id="XP_024310812.1">
    <property type="nucleotide sequence ID" value="XM_024455044.1"/>
</dbReference>
<dbReference type="SMART" id="SM00331">
    <property type="entry name" value="PP2C_SIG"/>
    <property type="match status" value="1"/>
</dbReference>
<evidence type="ECO:0000313" key="16">
    <source>
        <dbReference type="EnsemblPlants" id="KQJ88814"/>
    </source>
</evidence>
<dbReference type="FunCoup" id="A0A0Q3EMQ4">
    <property type="interactions" value="8"/>
</dbReference>
<feature type="chain" id="PRO_5043129054" description="protein-serine/threonine phosphatase" evidence="13">
    <location>
        <begin position="22"/>
        <end position="397"/>
    </location>
</feature>
<keyword evidence="7" id="KW-0460">Magnesium</keyword>
<dbReference type="GeneID" id="100832067"/>
<evidence type="ECO:0000256" key="9">
    <source>
        <dbReference type="ARBA" id="ARBA00023211"/>
    </source>
</evidence>
<evidence type="ECO:0000259" key="14">
    <source>
        <dbReference type="PROSITE" id="PS51746"/>
    </source>
</evidence>
<dbReference type="InterPro" id="IPR036457">
    <property type="entry name" value="PPM-type-like_dom_sf"/>
</dbReference>
<keyword evidence="5" id="KW-0479">Metal-binding</keyword>
<evidence type="ECO:0000256" key="8">
    <source>
        <dbReference type="ARBA" id="ARBA00022912"/>
    </source>
</evidence>
<comment type="catalytic activity">
    <reaction evidence="10">
        <text>O-phospho-L-seryl-[protein] + H2O = L-seryl-[protein] + phosphate</text>
        <dbReference type="Rhea" id="RHEA:20629"/>
        <dbReference type="Rhea" id="RHEA-COMP:9863"/>
        <dbReference type="Rhea" id="RHEA-COMP:11604"/>
        <dbReference type="ChEBI" id="CHEBI:15377"/>
        <dbReference type="ChEBI" id="CHEBI:29999"/>
        <dbReference type="ChEBI" id="CHEBI:43474"/>
        <dbReference type="ChEBI" id="CHEBI:83421"/>
        <dbReference type="EC" id="3.1.3.16"/>
    </reaction>
</comment>
<keyword evidence="9" id="KW-0464">Manganese</keyword>
<dbReference type="OrthoDB" id="10264738at2759"/>
<keyword evidence="17" id="KW-1185">Reference proteome</keyword>
<protein>
    <recommendedName>
        <fullName evidence="4">protein-serine/threonine phosphatase</fullName>
        <ecNumber evidence="4">3.1.3.16</ecNumber>
    </recommendedName>
</protein>
<dbReference type="PROSITE" id="PS01032">
    <property type="entry name" value="PPM_1"/>
    <property type="match status" value="1"/>
</dbReference>
<keyword evidence="6 12" id="KW-0378">Hydrolase</keyword>
<feature type="domain" description="PPM-type phosphatase" evidence="14">
    <location>
        <begin position="141"/>
        <end position="392"/>
    </location>
</feature>
<keyword evidence="8 12" id="KW-0904">Protein phosphatase</keyword>
<gene>
    <name evidence="16" type="primary">LOC100832067</name>
    <name evidence="15" type="ORF">BRADI_4g21510v3</name>
</gene>
<proteinExistence type="inferred from homology"/>
<dbReference type="EnsemblPlants" id="KQJ88814">
    <property type="protein sequence ID" value="KQJ88814"/>
    <property type="gene ID" value="BRADI_4g21510v3"/>
</dbReference>
<dbReference type="Proteomes" id="UP000008810">
    <property type="component" value="Chromosome 4"/>
</dbReference>
<dbReference type="AlphaFoldDB" id="A0A0Q3EMQ4"/>
<dbReference type="InterPro" id="IPR001932">
    <property type="entry name" value="PPM-type_phosphatase-like_dom"/>
</dbReference>
<dbReference type="EMBL" id="CM000883">
    <property type="protein sequence ID" value="KQJ88814.1"/>
    <property type="molecule type" value="Genomic_DNA"/>
</dbReference>
<evidence type="ECO:0000256" key="10">
    <source>
        <dbReference type="ARBA" id="ARBA00047761"/>
    </source>
</evidence>
<comment type="catalytic activity">
    <reaction evidence="11">
        <text>O-phospho-L-threonyl-[protein] + H2O = L-threonyl-[protein] + phosphate</text>
        <dbReference type="Rhea" id="RHEA:47004"/>
        <dbReference type="Rhea" id="RHEA-COMP:11060"/>
        <dbReference type="Rhea" id="RHEA-COMP:11605"/>
        <dbReference type="ChEBI" id="CHEBI:15377"/>
        <dbReference type="ChEBI" id="CHEBI:30013"/>
        <dbReference type="ChEBI" id="CHEBI:43474"/>
        <dbReference type="ChEBI" id="CHEBI:61977"/>
        <dbReference type="EC" id="3.1.3.16"/>
    </reaction>
</comment>
<evidence type="ECO:0000256" key="2">
    <source>
        <dbReference type="ARBA" id="ARBA00001946"/>
    </source>
</evidence>
<evidence type="ECO:0000313" key="17">
    <source>
        <dbReference type="Proteomes" id="UP000008810"/>
    </source>
</evidence>
<dbReference type="InterPro" id="IPR015655">
    <property type="entry name" value="PP2C"/>
</dbReference>
<evidence type="ECO:0000256" key="13">
    <source>
        <dbReference type="SAM" id="SignalP"/>
    </source>
</evidence>
<sequence length="397" mass="42300">MLLYTVQFLCSLLRALHKAMASLLCSPTLSVPAASPLSLRRGNVSKVHPIQCFDQEQLLMVPTALSMDVFGACNVGNDIKVEQQQVEKTKKKAAWAAKRRPSMLVIPVSAPPEAGQAVVAGWGVAAAVAEKEAEAEVEGEGFWVASRRGARHGMEDSYGVITHKDGADSQLAFYGVYDGHGGRAAVDLVSDRLGKNVVSAVLAATEATHDAVTAAIRAAYVATDSEFLRQGVRGGSCAATALVKGGDLYVANLGDCRAVMSLDGAATALTSDHTAARDDERARIENSGGYVSCGSNGVWRVQDCLAVSRAFGDAGLKQWVISDPEIRRQPLTPGCEFLVLASDGLWNKVSNQEAVDAVARSRRSSSYCCKELVDLARGRGSRDDITVMVVDLERFLR</sequence>
<dbReference type="Gramene" id="KQJ88814">
    <property type="protein sequence ID" value="KQJ88814"/>
    <property type="gene ID" value="BRADI_4g21510v3"/>
</dbReference>
<feature type="signal peptide" evidence="13">
    <location>
        <begin position="1"/>
        <end position="21"/>
    </location>
</feature>
<organism evidence="15">
    <name type="scientific">Brachypodium distachyon</name>
    <name type="common">Purple false brome</name>
    <name type="synonym">Trachynia distachya</name>
    <dbReference type="NCBI Taxonomy" id="15368"/>
    <lineage>
        <taxon>Eukaryota</taxon>
        <taxon>Viridiplantae</taxon>
        <taxon>Streptophyta</taxon>
        <taxon>Embryophyta</taxon>
        <taxon>Tracheophyta</taxon>
        <taxon>Spermatophyta</taxon>
        <taxon>Magnoliopsida</taxon>
        <taxon>Liliopsida</taxon>
        <taxon>Poales</taxon>
        <taxon>Poaceae</taxon>
        <taxon>BOP clade</taxon>
        <taxon>Pooideae</taxon>
        <taxon>Stipodae</taxon>
        <taxon>Brachypodieae</taxon>
        <taxon>Brachypodium</taxon>
    </lineage>
</organism>
<accession>A0A0Q3EMQ4</accession>
<dbReference type="KEGG" id="bdi:100832067"/>
<evidence type="ECO:0000256" key="12">
    <source>
        <dbReference type="RuleBase" id="RU003465"/>
    </source>
</evidence>
<evidence type="ECO:0000313" key="15">
    <source>
        <dbReference type="EMBL" id="KQJ88814.1"/>
    </source>
</evidence>
<dbReference type="ExpressionAtlas" id="A0A0Q3EMQ4">
    <property type="expression patterns" value="differential"/>
</dbReference>
<evidence type="ECO:0000256" key="11">
    <source>
        <dbReference type="ARBA" id="ARBA00048336"/>
    </source>
</evidence>
<evidence type="ECO:0000256" key="5">
    <source>
        <dbReference type="ARBA" id="ARBA00022723"/>
    </source>
</evidence>
<dbReference type="Gene3D" id="3.60.40.10">
    <property type="entry name" value="PPM-type phosphatase domain"/>
    <property type="match status" value="1"/>
</dbReference>
<comment type="similarity">
    <text evidence="3 12">Belongs to the PP2C family.</text>
</comment>
<reference evidence="15" key="2">
    <citation type="submission" date="2017-06" db="EMBL/GenBank/DDBJ databases">
        <title>WGS assembly of Brachypodium distachyon.</title>
        <authorList>
            <consortium name="The International Brachypodium Initiative"/>
            <person name="Lucas S."/>
            <person name="Harmon-Smith M."/>
            <person name="Lail K."/>
            <person name="Tice H."/>
            <person name="Grimwood J."/>
            <person name="Bruce D."/>
            <person name="Barry K."/>
            <person name="Shu S."/>
            <person name="Lindquist E."/>
            <person name="Wang M."/>
            <person name="Pitluck S."/>
            <person name="Vogel J.P."/>
            <person name="Garvin D.F."/>
            <person name="Mockler T.C."/>
            <person name="Schmutz J."/>
            <person name="Rokhsar D."/>
            <person name="Bevan M.W."/>
        </authorList>
    </citation>
    <scope>NUCLEOTIDE SEQUENCE</scope>
    <source>
        <strain evidence="15">Bd21</strain>
    </source>
</reference>
<dbReference type="GO" id="GO:0046872">
    <property type="term" value="F:metal ion binding"/>
    <property type="evidence" value="ECO:0007669"/>
    <property type="project" value="UniProtKB-KW"/>
</dbReference>
<dbReference type="CDD" id="cd00143">
    <property type="entry name" value="PP2Cc"/>
    <property type="match status" value="1"/>
</dbReference>
<name>A0A0Q3EMQ4_BRADI</name>
<dbReference type="SUPFAM" id="SSF81606">
    <property type="entry name" value="PP2C-like"/>
    <property type="match status" value="1"/>
</dbReference>
<reference evidence="16" key="3">
    <citation type="submission" date="2018-08" db="UniProtKB">
        <authorList>
            <consortium name="EnsemblPlants"/>
        </authorList>
    </citation>
    <scope>IDENTIFICATION</scope>
    <source>
        <strain evidence="16">cv. Bd21</strain>
    </source>
</reference>
<dbReference type="Pfam" id="PF00481">
    <property type="entry name" value="PP2C"/>
    <property type="match status" value="1"/>
</dbReference>
<dbReference type="SMART" id="SM00332">
    <property type="entry name" value="PP2Cc"/>
    <property type="match status" value="1"/>
</dbReference>
<evidence type="ECO:0000256" key="1">
    <source>
        <dbReference type="ARBA" id="ARBA00001936"/>
    </source>
</evidence>
<evidence type="ECO:0000256" key="4">
    <source>
        <dbReference type="ARBA" id="ARBA00013081"/>
    </source>
</evidence>
<dbReference type="GO" id="GO:0004722">
    <property type="term" value="F:protein serine/threonine phosphatase activity"/>
    <property type="evidence" value="ECO:0000318"/>
    <property type="project" value="GO_Central"/>
</dbReference>
<keyword evidence="13" id="KW-0732">Signal</keyword>
<dbReference type="GO" id="GO:1902531">
    <property type="term" value="P:regulation of intracellular signal transduction"/>
    <property type="evidence" value="ECO:0000318"/>
    <property type="project" value="GO_Central"/>
</dbReference>
<reference evidence="15 16" key="1">
    <citation type="journal article" date="2010" name="Nature">
        <title>Genome sequencing and analysis of the model grass Brachypodium distachyon.</title>
        <authorList>
            <consortium name="International Brachypodium Initiative"/>
        </authorList>
    </citation>
    <scope>NUCLEOTIDE SEQUENCE [LARGE SCALE GENOMIC DNA]</scope>
    <source>
        <strain evidence="15 16">Bd21</strain>
    </source>
</reference>
<dbReference type="PANTHER" id="PTHR47992">
    <property type="entry name" value="PROTEIN PHOSPHATASE"/>
    <property type="match status" value="1"/>
</dbReference>
<comment type="cofactor">
    <cofactor evidence="1">
        <name>Mn(2+)</name>
        <dbReference type="ChEBI" id="CHEBI:29035"/>
    </cofactor>
</comment>